<evidence type="ECO:0000259" key="6">
    <source>
        <dbReference type="Pfam" id="PF01425"/>
    </source>
</evidence>
<keyword evidence="8" id="KW-1185">Reference proteome</keyword>
<feature type="binding site" evidence="5">
    <location>
        <position position="211"/>
    </location>
    <ligand>
        <name>substrate</name>
    </ligand>
</feature>
<feature type="domain" description="Amidase" evidence="6">
    <location>
        <begin position="76"/>
        <end position="554"/>
    </location>
</feature>
<accession>A0A8H5G7L8</accession>
<dbReference type="PANTHER" id="PTHR46072">
    <property type="entry name" value="AMIDASE-RELATED-RELATED"/>
    <property type="match status" value="1"/>
</dbReference>
<dbReference type="GO" id="GO:0004040">
    <property type="term" value="F:amidase activity"/>
    <property type="evidence" value="ECO:0007669"/>
    <property type="project" value="UniProtKB-EC"/>
</dbReference>
<dbReference type="InterPro" id="IPR023631">
    <property type="entry name" value="Amidase_dom"/>
</dbReference>
<dbReference type="AlphaFoldDB" id="A0A8H5G7L8"/>
<comment type="catalytic activity">
    <reaction evidence="1">
        <text>a monocarboxylic acid amide + H2O = a monocarboxylate + NH4(+)</text>
        <dbReference type="Rhea" id="RHEA:12020"/>
        <dbReference type="ChEBI" id="CHEBI:15377"/>
        <dbReference type="ChEBI" id="CHEBI:28938"/>
        <dbReference type="ChEBI" id="CHEBI:35757"/>
        <dbReference type="ChEBI" id="CHEBI:83628"/>
        <dbReference type="EC" id="3.5.1.4"/>
    </reaction>
</comment>
<protein>
    <recommendedName>
        <fullName evidence="3">amidase</fullName>
        <ecNumber evidence="3">3.5.1.4</ecNumber>
    </recommendedName>
</protein>
<dbReference type="PROSITE" id="PS00571">
    <property type="entry name" value="AMIDASES"/>
    <property type="match status" value="1"/>
</dbReference>
<name>A0A8H5G7L8_9AGAR</name>
<dbReference type="InterPro" id="IPR020556">
    <property type="entry name" value="Amidase_CS"/>
</dbReference>
<gene>
    <name evidence="7" type="ORF">D9756_002870</name>
</gene>
<evidence type="ECO:0000256" key="1">
    <source>
        <dbReference type="ARBA" id="ARBA00001311"/>
    </source>
</evidence>
<evidence type="ECO:0000313" key="8">
    <source>
        <dbReference type="Proteomes" id="UP000559027"/>
    </source>
</evidence>
<keyword evidence="4" id="KW-0378">Hydrolase</keyword>
<evidence type="ECO:0000313" key="7">
    <source>
        <dbReference type="EMBL" id="KAF5359680.1"/>
    </source>
</evidence>
<evidence type="ECO:0000256" key="3">
    <source>
        <dbReference type="ARBA" id="ARBA00012922"/>
    </source>
</evidence>
<dbReference type="SUPFAM" id="SSF75304">
    <property type="entry name" value="Amidase signature (AS) enzymes"/>
    <property type="match status" value="1"/>
</dbReference>
<organism evidence="7 8">
    <name type="scientific">Leucocoprinus leucothites</name>
    <dbReference type="NCBI Taxonomy" id="201217"/>
    <lineage>
        <taxon>Eukaryota</taxon>
        <taxon>Fungi</taxon>
        <taxon>Dikarya</taxon>
        <taxon>Basidiomycota</taxon>
        <taxon>Agaricomycotina</taxon>
        <taxon>Agaricomycetes</taxon>
        <taxon>Agaricomycetidae</taxon>
        <taxon>Agaricales</taxon>
        <taxon>Agaricineae</taxon>
        <taxon>Agaricaceae</taxon>
        <taxon>Leucocoprinus</taxon>
    </lineage>
</organism>
<feature type="binding site" evidence="5">
    <location>
        <begin position="232"/>
        <end position="235"/>
    </location>
    <ligand>
        <name>substrate</name>
    </ligand>
</feature>
<comment type="caution">
    <text evidence="7">The sequence shown here is derived from an EMBL/GenBank/DDBJ whole genome shotgun (WGS) entry which is preliminary data.</text>
</comment>
<evidence type="ECO:0000256" key="4">
    <source>
        <dbReference type="ARBA" id="ARBA00022801"/>
    </source>
</evidence>
<dbReference type="EC" id="3.5.1.4" evidence="3"/>
<dbReference type="InterPro" id="IPR036928">
    <property type="entry name" value="AS_sf"/>
</dbReference>
<sequence length="570" mass="62468">MARDDWKDRVAAKRRQQLESIPKDWILADIPDKSQLDISDYPRTCGLLTNRELEITESHVDVILSNVAKGNWSSVEVTTAFSKRAIIAHQLVNCLTEIFIESALARAATLDDHFKRTGKVVGPLHGKMIPYLLTSIIIFNALYRSPGFGYVAWIDKPATKNAVIADILESLGAVLYVKTNVPQTLGWGETHNNIFGRTLNPFNRTLTAGGSSGGEGALIALKGSPLGVGTDIGGSIRIPAGFNDLYGLRTSYNRLPFAGCVRPSGEGQNSIIGVLGPMATSMEGVKTFMKSLLSKEPWEYDALVVHKQWNEDEYRLADHNNGKELCFAIMWDDGTTVPHPPVTRGLEITKAALLQAGHRVIDWQPIRHPDICKLASQILGATGNTDVKAVLAESGEPFITTMAVDAENVDQENSAQISSHGPPGGLSASEYWQLNVQQSDLRQLYLDRWRETAAVTGTGRPVDAIICPVAPFVAPPHGKNTNYDYTFVWNVLDYPSCVVPVGSTVDPLLDAKKSRESFYSEADRRNWEAYEPSSFENAPIGIQVVCRTLEDEAVVGLSEFVDNAIKAYKA</sequence>
<comment type="similarity">
    <text evidence="2">Belongs to the amidase family.</text>
</comment>
<feature type="binding site" evidence="5">
    <location>
        <position position="185"/>
    </location>
    <ligand>
        <name>substrate</name>
    </ligand>
</feature>
<dbReference type="PIRSF" id="PIRSF001221">
    <property type="entry name" value="Amidase_fungi"/>
    <property type="match status" value="1"/>
</dbReference>
<proteinExistence type="inferred from homology"/>
<reference evidence="7 8" key="1">
    <citation type="journal article" date="2020" name="ISME J.">
        <title>Uncovering the hidden diversity of litter-decomposition mechanisms in mushroom-forming fungi.</title>
        <authorList>
            <person name="Floudas D."/>
            <person name="Bentzer J."/>
            <person name="Ahren D."/>
            <person name="Johansson T."/>
            <person name="Persson P."/>
            <person name="Tunlid A."/>
        </authorList>
    </citation>
    <scope>NUCLEOTIDE SEQUENCE [LARGE SCALE GENOMIC DNA]</scope>
    <source>
        <strain evidence="7 8">CBS 146.42</strain>
    </source>
</reference>
<dbReference type="PANTHER" id="PTHR46072:SF2">
    <property type="entry name" value="AMIDASE (EUROFUNG)"/>
    <property type="match status" value="1"/>
</dbReference>
<evidence type="ECO:0000256" key="2">
    <source>
        <dbReference type="ARBA" id="ARBA00009199"/>
    </source>
</evidence>
<dbReference type="EMBL" id="JAACJO010000004">
    <property type="protein sequence ID" value="KAF5359680.1"/>
    <property type="molecule type" value="Genomic_DNA"/>
</dbReference>
<dbReference type="OrthoDB" id="6428749at2759"/>
<evidence type="ECO:0000256" key="5">
    <source>
        <dbReference type="PIRSR" id="PIRSR001221-2"/>
    </source>
</evidence>
<dbReference type="Pfam" id="PF01425">
    <property type="entry name" value="Amidase"/>
    <property type="match status" value="1"/>
</dbReference>
<dbReference type="Gene3D" id="3.90.1300.10">
    <property type="entry name" value="Amidase signature (AS) domain"/>
    <property type="match status" value="1"/>
</dbReference>
<dbReference type="Proteomes" id="UP000559027">
    <property type="component" value="Unassembled WGS sequence"/>
</dbReference>